<keyword evidence="7" id="KW-0503">Monooxygenase</keyword>
<keyword evidence="5" id="KW-0560">Oxidoreductase</keyword>
<dbReference type="Gene3D" id="1.10.630.10">
    <property type="entry name" value="Cytochrome P450"/>
    <property type="match status" value="1"/>
</dbReference>
<accession>A0A922TBL3</accession>
<gene>
    <name evidence="8" type="ORF">GV68_22780</name>
</gene>
<evidence type="ECO:0000256" key="5">
    <source>
        <dbReference type="ARBA" id="ARBA00023002"/>
    </source>
</evidence>
<dbReference type="Proteomes" id="UP000052167">
    <property type="component" value="Unassembled WGS sequence"/>
</dbReference>
<keyword evidence="9" id="KW-1185">Reference proteome</keyword>
<dbReference type="OrthoDB" id="9764248at2"/>
<evidence type="ECO:0000256" key="6">
    <source>
        <dbReference type="ARBA" id="ARBA00023004"/>
    </source>
</evidence>
<evidence type="ECO:0000256" key="4">
    <source>
        <dbReference type="ARBA" id="ARBA00022723"/>
    </source>
</evidence>
<dbReference type="GO" id="GO:0020037">
    <property type="term" value="F:heme binding"/>
    <property type="evidence" value="ECO:0007669"/>
    <property type="project" value="InterPro"/>
</dbReference>
<dbReference type="SUPFAM" id="SSF48264">
    <property type="entry name" value="Cytochrome P450"/>
    <property type="match status" value="1"/>
</dbReference>
<evidence type="ECO:0000256" key="7">
    <source>
        <dbReference type="ARBA" id="ARBA00023033"/>
    </source>
</evidence>
<dbReference type="PANTHER" id="PTHR24286:SF24">
    <property type="entry name" value="LANOSTEROL 14-ALPHA DEMETHYLASE"/>
    <property type="match status" value="1"/>
</dbReference>
<dbReference type="InterPro" id="IPR001128">
    <property type="entry name" value="Cyt_P450"/>
</dbReference>
<dbReference type="Pfam" id="PF00067">
    <property type="entry name" value="p450"/>
    <property type="match status" value="1"/>
</dbReference>
<evidence type="ECO:0000313" key="9">
    <source>
        <dbReference type="Proteomes" id="UP000052167"/>
    </source>
</evidence>
<comment type="cofactor">
    <cofactor evidence="1">
        <name>heme</name>
        <dbReference type="ChEBI" id="CHEBI:30413"/>
    </cofactor>
</comment>
<dbReference type="EMBL" id="JOKJ01000006">
    <property type="protein sequence ID" value="KEQ09677.1"/>
    <property type="molecule type" value="Genomic_DNA"/>
</dbReference>
<sequence length="424" mass="48258">MTGTKPPQAAAIPADGAWDATLSLLREGYHFIPNRCRRLESEIFRTRLTLTEVICMRGPRAAELFYGNAALTRQGSMPQTVLRLLQDKGSVQQQDGDAHRHRKGLFVAILMAPGEVERLTGIFRSEWRAQLRHWQERDQIVLIDEVNRILTRAVCQWAGIPIGDSDERTTELAGMVEYAGHFRPGTVAALWRRRRIERRIRHMVEDVRSGHLSIDPDSPLHRVATFPDLDGQRLKAEVAAVEILNMLRPVVAIGRFIVFAALRLHQKPHWAETFRDGGDDRLEGFAEEVRRSSPFFPFVGARVKQDIEWQGHVLAKGQWLLLDLYGTTHDSQLFSRPQEFDPERQISWRDQGFDFIPQGAGAVATTHRCPGEMITVELLKESIRLICREMCSRVPPQDLSVKMNRVPALPESGFIMAEVKARSR</sequence>
<dbReference type="InterPro" id="IPR036396">
    <property type="entry name" value="Cyt_P450_sf"/>
</dbReference>
<evidence type="ECO:0000313" key="8">
    <source>
        <dbReference type="EMBL" id="KEQ09677.1"/>
    </source>
</evidence>
<evidence type="ECO:0000256" key="3">
    <source>
        <dbReference type="ARBA" id="ARBA00022617"/>
    </source>
</evidence>
<dbReference type="GO" id="GO:0005506">
    <property type="term" value="F:iron ion binding"/>
    <property type="evidence" value="ECO:0007669"/>
    <property type="project" value="InterPro"/>
</dbReference>
<organism evidence="8 9">
    <name type="scientific">Pseudorhizobium pelagicum</name>
    <dbReference type="NCBI Taxonomy" id="1509405"/>
    <lineage>
        <taxon>Bacteria</taxon>
        <taxon>Pseudomonadati</taxon>
        <taxon>Pseudomonadota</taxon>
        <taxon>Alphaproteobacteria</taxon>
        <taxon>Hyphomicrobiales</taxon>
        <taxon>Rhizobiaceae</taxon>
        <taxon>Rhizobium/Agrobacterium group</taxon>
        <taxon>Pseudorhizobium</taxon>
    </lineage>
</organism>
<proteinExistence type="inferred from homology"/>
<comment type="caution">
    <text evidence="8">The sequence shown here is derived from an EMBL/GenBank/DDBJ whole genome shotgun (WGS) entry which is preliminary data.</text>
</comment>
<dbReference type="GO" id="GO:0016125">
    <property type="term" value="P:sterol metabolic process"/>
    <property type="evidence" value="ECO:0007669"/>
    <property type="project" value="TreeGrafter"/>
</dbReference>
<dbReference type="AlphaFoldDB" id="A0A922TBL3"/>
<dbReference type="GO" id="GO:0016705">
    <property type="term" value="F:oxidoreductase activity, acting on paired donors, with incorporation or reduction of molecular oxygen"/>
    <property type="evidence" value="ECO:0007669"/>
    <property type="project" value="InterPro"/>
</dbReference>
<keyword evidence="3" id="KW-0349">Heme</keyword>
<keyword evidence="4" id="KW-0479">Metal-binding</keyword>
<evidence type="ECO:0000256" key="2">
    <source>
        <dbReference type="ARBA" id="ARBA00010617"/>
    </source>
</evidence>
<dbReference type="RefSeq" id="WP_037165498.1">
    <property type="nucleotide sequence ID" value="NZ_CAJXID010000009.1"/>
</dbReference>
<dbReference type="CDD" id="cd11067">
    <property type="entry name" value="CYP152"/>
    <property type="match status" value="1"/>
</dbReference>
<name>A0A922TBL3_9HYPH</name>
<protein>
    <recommendedName>
        <fullName evidence="10">Cytochrome P450</fullName>
    </recommendedName>
</protein>
<dbReference type="PANTHER" id="PTHR24286">
    <property type="entry name" value="CYTOCHROME P450 26"/>
    <property type="match status" value="1"/>
</dbReference>
<keyword evidence="6" id="KW-0408">Iron</keyword>
<dbReference type="GO" id="GO:0004497">
    <property type="term" value="F:monooxygenase activity"/>
    <property type="evidence" value="ECO:0007669"/>
    <property type="project" value="UniProtKB-KW"/>
</dbReference>
<comment type="similarity">
    <text evidence="2">Belongs to the cytochrome P450 family.</text>
</comment>
<reference evidence="8 9" key="1">
    <citation type="submission" date="2014-06" db="EMBL/GenBank/DDBJ databases">
        <title>Rhizobium pelagicum/R2-400B4.</title>
        <authorList>
            <person name="Kimes N.E."/>
            <person name="Lopez-Perez M."/>
        </authorList>
    </citation>
    <scope>NUCLEOTIDE SEQUENCE [LARGE SCALE GENOMIC DNA]</scope>
    <source>
        <strain evidence="8 9">R2-400B4</strain>
    </source>
</reference>
<evidence type="ECO:0000256" key="1">
    <source>
        <dbReference type="ARBA" id="ARBA00001971"/>
    </source>
</evidence>
<evidence type="ECO:0008006" key="10">
    <source>
        <dbReference type="Google" id="ProtNLM"/>
    </source>
</evidence>